<sequence>MSPPSNAREALIAELMGEVSTLLDRVDTLIPAMNATCDALTRARAEMDARAAQAQASIAALTEAAKTHAVRHIAHRTEELAQRTAEAQSKAMQVAAQQAFRTELEPALGQLKLMLGVGLRSQWLAHAATAIASSLITAALTMNLLAP</sequence>
<keyword evidence="1" id="KW-1133">Transmembrane helix</keyword>
<evidence type="ECO:0000313" key="3">
    <source>
        <dbReference type="Proteomes" id="UP001606210"/>
    </source>
</evidence>
<dbReference type="EMBL" id="JBIGHV010000010">
    <property type="protein sequence ID" value="MFG6433049.1"/>
    <property type="molecule type" value="Genomic_DNA"/>
</dbReference>
<name>A0ABW7F912_9BURK</name>
<organism evidence="2 3">
    <name type="scientific">Pelomonas parva</name>
    <dbReference type="NCBI Taxonomy" id="3299032"/>
    <lineage>
        <taxon>Bacteria</taxon>
        <taxon>Pseudomonadati</taxon>
        <taxon>Pseudomonadota</taxon>
        <taxon>Betaproteobacteria</taxon>
        <taxon>Burkholderiales</taxon>
        <taxon>Sphaerotilaceae</taxon>
        <taxon>Roseateles</taxon>
    </lineage>
</organism>
<dbReference type="RefSeq" id="WP_394483414.1">
    <property type="nucleotide sequence ID" value="NZ_JBIGHV010000010.1"/>
</dbReference>
<comment type="caution">
    <text evidence="2">The sequence shown here is derived from an EMBL/GenBank/DDBJ whole genome shotgun (WGS) entry which is preliminary data.</text>
</comment>
<dbReference type="Proteomes" id="UP001606210">
    <property type="component" value="Unassembled WGS sequence"/>
</dbReference>
<proteinExistence type="predicted"/>
<keyword evidence="1" id="KW-0812">Transmembrane</keyword>
<evidence type="ECO:0000256" key="1">
    <source>
        <dbReference type="SAM" id="Phobius"/>
    </source>
</evidence>
<accession>A0ABW7F912</accession>
<evidence type="ECO:0000313" key="2">
    <source>
        <dbReference type="EMBL" id="MFG6433049.1"/>
    </source>
</evidence>
<protein>
    <submittedName>
        <fullName evidence="2">Uncharacterized protein</fullName>
    </submittedName>
</protein>
<keyword evidence="3" id="KW-1185">Reference proteome</keyword>
<gene>
    <name evidence="2" type="ORF">ACG00Y_24255</name>
</gene>
<reference evidence="2 3" key="1">
    <citation type="submission" date="2024-08" db="EMBL/GenBank/DDBJ databases">
        <authorList>
            <person name="Lu H."/>
        </authorList>
    </citation>
    <scope>NUCLEOTIDE SEQUENCE [LARGE SCALE GENOMIC DNA]</scope>
    <source>
        <strain evidence="2 3">LYH14W</strain>
    </source>
</reference>
<feature type="transmembrane region" description="Helical" evidence="1">
    <location>
        <begin position="123"/>
        <end position="146"/>
    </location>
</feature>
<keyword evidence="1" id="KW-0472">Membrane</keyword>